<sequence>MTGMKILIVEDEPLAVKRMEGLIREVAPDAEILGKIDTVRAFVRWWQTHPAPDLLLMDIQLADGLSFEIFQQVDVKTPVIFTTAYDEYALRAFKVNSVDYLLKPIEQEELAKAIQKFRNQRQDASLQSGASENLAKMLEEFGIKPITYKNRFLIKQGGRFDVVETADIMYLYADDKVVFLITNQNRKYVVDETLDELESKLDPRLFFRVNRKYITHLSAIERIEPYFNGRLRIWLKHRPSEEEVSVSRERADSFKTWLNT</sequence>
<dbReference type="GO" id="GO:0003677">
    <property type="term" value="F:DNA binding"/>
    <property type="evidence" value="ECO:0007669"/>
    <property type="project" value="InterPro"/>
</dbReference>
<dbReference type="Gene3D" id="3.40.50.2300">
    <property type="match status" value="1"/>
</dbReference>
<dbReference type="PROSITE" id="PS50930">
    <property type="entry name" value="HTH_LYTTR"/>
    <property type="match status" value="1"/>
</dbReference>
<dbReference type="InterPro" id="IPR001789">
    <property type="entry name" value="Sig_transdc_resp-reg_receiver"/>
</dbReference>
<evidence type="ECO:0000259" key="3">
    <source>
        <dbReference type="PROSITE" id="PS50930"/>
    </source>
</evidence>
<gene>
    <name evidence="4" type="ORF">LX87_01620</name>
</gene>
<dbReference type="InterPro" id="IPR011006">
    <property type="entry name" value="CheY-like_superfamily"/>
</dbReference>
<dbReference type="SMART" id="SM00850">
    <property type="entry name" value="LytTR"/>
    <property type="match status" value="1"/>
</dbReference>
<reference evidence="4 5" key="1">
    <citation type="submission" date="2018-06" db="EMBL/GenBank/DDBJ databases">
        <title>Genomic Encyclopedia of Archaeal and Bacterial Type Strains, Phase II (KMG-II): from individual species to whole genera.</title>
        <authorList>
            <person name="Goeker M."/>
        </authorList>
    </citation>
    <scope>NUCLEOTIDE SEQUENCE [LARGE SCALE GENOMIC DNA]</scope>
    <source>
        <strain evidence="4 5">DSM 21851</strain>
    </source>
</reference>
<evidence type="ECO:0000313" key="4">
    <source>
        <dbReference type="EMBL" id="RAJ99923.1"/>
    </source>
</evidence>
<dbReference type="Pfam" id="PF00072">
    <property type="entry name" value="Response_reg"/>
    <property type="match status" value="1"/>
</dbReference>
<dbReference type="SMART" id="SM00448">
    <property type="entry name" value="REC"/>
    <property type="match status" value="1"/>
</dbReference>
<evidence type="ECO:0000313" key="5">
    <source>
        <dbReference type="Proteomes" id="UP000248790"/>
    </source>
</evidence>
<protein>
    <submittedName>
        <fullName evidence="4">LytTR family two component transcriptional regulator</fullName>
    </submittedName>
</protein>
<dbReference type="PROSITE" id="PS50110">
    <property type="entry name" value="RESPONSE_REGULATORY"/>
    <property type="match status" value="1"/>
</dbReference>
<evidence type="ECO:0000256" key="1">
    <source>
        <dbReference type="PROSITE-ProRule" id="PRU00169"/>
    </source>
</evidence>
<dbReference type="Gene3D" id="2.40.50.1020">
    <property type="entry name" value="LytTr DNA-binding domain"/>
    <property type="match status" value="1"/>
</dbReference>
<dbReference type="InterPro" id="IPR007492">
    <property type="entry name" value="LytTR_DNA-bd_dom"/>
</dbReference>
<dbReference type="FunFam" id="3.40.50.2300:FF:000361">
    <property type="entry name" value="Two-component system response regulator"/>
    <property type="match status" value="1"/>
</dbReference>
<dbReference type="EMBL" id="QLMC01000002">
    <property type="protein sequence ID" value="RAJ99923.1"/>
    <property type="molecule type" value="Genomic_DNA"/>
</dbReference>
<feature type="domain" description="HTH LytTR-type" evidence="3">
    <location>
        <begin position="152"/>
        <end position="260"/>
    </location>
</feature>
<accession>A0A327X3L7</accession>
<proteinExistence type="predicted"/>
<dbReference type="Proteomes" id="UP000248790">
    <property type="component" value="Unassembled WGS sequence"/>
</dbReference>
<dbReference type="PANTHER" id="PTHR37299:SF1">
    <property type="entry name" value="STAGE 0 SPORULATION PROTEIN A HOMOLOG"/>
    <property type="match status" value="1"/>
</dbReference>
<dbReference type="InterPro" id="IPR046947">
    <property type="entry name" value="LytR-like"/>
</dbReference>
<evidence type="ECO:0000259" key="2">
    <source>
        <dbReference type="PROSITE" id="PS50110"/>
    </source>
</evidence>
<keyword evidence="5" id="KW-1185">Reference proteome</keyword>
<dbReference type="GO" id="GO:0000156">
    <property type="term" value="F:phosphorelay response regulator activity"/>
    <property type="evidence" value="ECO:0007669"/>
    <property type="project" value="InterPro"/>
</dbReference>
<feature type="domain" description="Response regulatory" evidence="2">
    <location>
        <begin position="5"/>
        <end position="118"/>
    </location>
</feature>
<comment type="caution">
    <text evidence="4">The sequence shown here is derived from an EMBL/GenBank/DDBJ whole genome shotgun (WGS) entry which is preliminary data.</text>
</comment>
<dbReference type="PANTHER" id="PTHR37299">
    <property type="entry name" value="TRANSCRIPTIONAL REGULATOR-RELATED"/>
    <property type="match status" value="1"/>
</dbReference>
<dbReference type="AlphaFoldDB" id="A0A327X3L7"/>
<name>A0A327X3L7_LARAB</name>
<dbReference type="Pfam" id="PF04397">
    <property type="entry name" value="LytTR"/>
    <property type="match status" value="1"/>
</dbReference>
<feature type="modified residue" description="4-aspartylphosphate" evidence="1">
    <location>
        <position position="58"/>
    </location>
</feature>
<dbReference type="SUPFAM" id="SSF52172">
    <property type="entry name" value="CheY-like"/>
    <property type="match status" value="1"/>
</dbReference>
<organism evidence="4 5">
    <name type="scientific">Larkinella arboricola</name>
    <dbReference type="NCBI Taxonomy" id="643671"/>
    <lineage>
        <taxon>Bacteria</taxon>
        <taxon>Pseudomonadati</taxon>
        <taxon>Bacteroidota</taxon>
        <taxon>Cytophagia</taxon>
        <taxon>Cytophagales</taxon>
        <taxon>Spirosomataceae</taxon>
        <taxon>Larkinella</taxon>
    </lineage>
</organism>
<keyword evidence="1" id="KW-0597">Phosphoprotein</keyword>